<reference evidence="1" key="1">
    <citation type="journal article" date="2014" name="Front. Microbiol.">
        <title>High frequency of phylogenetically diverse reductive dehalogenase-homologous genes in deep subseafloor sedimentary metagenomes.</title>
        <authorList>
            <person name="Kawai M."/>
            <person name="Futagami T."/>
            <person name="Toyoda A."/>
            <person name="Takaki Y."/>
            <person name="Nishi S."/>
            <person name="Hori S."/>
            <person name="Arai W."/>
            <person name="Tsubouchi T."/>
            <person name="Morono Y."/>
            <person name="Uchiyama I."/>
            <person name="Ito T."/>
            <person name="Fujiyama A."/>
            <person name="Inagaki F."/>
            <person name="Takami H."/>
        </authorList>
    </citation>
    <scope>NUCLEOTIDE SEQUENCE</scope>
    <source>
        <strain evidence="1">Expedition CK06-06</strain>
    </source>
</reference>
<feature type="non-terminal residue" evidence="1">
    <location>
        <position position="1"/>
    </location>
</feature>
<gene>
    <name evidence="1" type="ORF">S06H3_29344</name>
</gene>
<dbReference type="AlphaFoldDB" id="X1NPB5"/>
<protein>
    <submittedName>
        <fullName evidence="1">Uncharacterized protein</fullName>
    </submittedName>
</protein>
<comment type="caution">
    <text evidence="1">The sequence shown here is derived from an EMBL/GenBank/DDBJ whole genome shotgun (WGS) entry which is preliminary data.</text>
</comment>
<name>X1NPB5_9ZZZZ</name>
<evidence type="ECO:0000313" key="1">
    <source>
        <dbReference type="EMBL" id="GAI20489.1"/>
    </source>
</evidence>
<dbReference type="EMBL" id="BARV01017188">
    <property type="protein sequence ID" value="GAI20489.1"/>
    <property type="molecule type" value="Genomic_DNA"/>
</dbReference>
<organism evidence="1">
    <name type="scientific">marine sediment metagenome</name>
    <dbReference type="NCBI Taxonomy" id="412755"/>
    <lineage>
        <taxon>unclassified sequences</taxon>
        <taxon>metagenomes</taxon>
        <taxon>ecological metagenomes</taxon>
    </lineage>
</organism>
<sequence>FQREDQPCFFTNVVDDFGWNVQLEFVSGPHRTFLRLWDKFGAAYFYDFLVGAALEHDIFINELLECSESDKGIKGNAFIIWKQAAVDLINSMVLPTDSQILFEIFVTDEGKPVYKFCFPKYSMNIKILVSP</sequence>
<accession>X1NPB5</accession>
<proteinExistence type="predicted"/>